<name>A0A0E9U306_ANGAN</name>
<organism evidence="2">
    <name type="scientific">Anguilla anguilla</name>
    <name type="common">European freshwater eel</name>
    <name type="synonym">Muraena anguilla</name>
    <dbReference type="NCBI Taxonomy" id="7936"/>
    <lineage>
        <taxon>Eukaryota</taxon>
        <taxon>Metazoa</taxon>
        <taxon>Chordata</taxon>
        <taxon>Craniata</taxon>
        <taxon>Vertebrata</taxon>
        <taxon>Euteleostomi</taxon>
        <taxon>Actinopterygii</taxon>
        <taxon>Neopterygii</taxon>
        <taxon>Teleostei</taxon>
        <taxon>Anguilliformes</taxon>
        <taxon>Anguillidae</taxon>
        <taxon>Anguilla</taxon>
    </lineage>
</organism>
<dbReference type="AlphaFoldDB" id="A0A0E9U306"/>
<evidence type="ECO:0000313" key="2">
    <source>
        <dbReference type="EMBL" id="JAH60269.1"/>
    </source>
</evidence>
<sequence>MSSPEIVSHWIIIVLLLLLVGVVVNKTSFY</sequence>
<evidence type="ECO:0000256" key="1">
    <source>
        <dbReference type="SAM" id="Phobius"/>
    </source>
</evidence>
<keyword evidence="1" id="KW-1133">Transmembrane helix</keyword>
<protein>
    <submittedName>
        <fullName evidence="2">Uncharacterized protein</fullName>
    </submittedName>
</protein>
<reference evidence="2" key="1">
    <citation type="submission" date="2014-11" db="EMBL/GenBank/DDBJ databases">
        <authorList>
            <person name="Amaro Gonzalez C."/>
        </authorList>
    </citation>
    <scope>NUCLEOTIDE SEQUENCE</scope>
</reference>
<dbReference type="EMBL" id="GBXM01048308">
    <property type="protein sequence ID" value="JAH60269.1"/>
    <property type="molecule type" value="Transcribed_RNA"/>
</dbReference>
<reference evidence="2" key="2">
    <citation type="journal article" date="2015" name="Fish Shellfish Immunol.">
        <title>Early steps in the European eel (Anguilla anguilla)-Vibrio vulnificus interaction in the gills: Role of the RtxA13 toxin.</title>
        <authorList>
            <person name="Callol A."/>
            <person name="Pajuelo D."/>
            <person name="Ebbesson L."/>
            <person name="Teles M."/>
            <person name="MacKenzie S."/>
            <person name="Amaro C."/>
        </authorList>
    </citation>
    <scope>NUCLEOTIDE SEQUENCE</scope>
</reference>
<proteinExistence type="predicted"/>
<accession>A0A0E9U306</accession>
<keyword evidence="1" id="KW-0472">Membrane</keyword>
<keyword evidence="1" id="KW-0812">Transmembrane</keyword>
<feature type="transmembrane region" description="Helical" evidence="1">
    <location>
        <begin position="6"/>
        <end position="24"/>
    </location>
</feature>